<name>A0A517SN50_9BACT</name>
<dbReference type="InterPro" id="IPR004843">
    <property type="entry name" value="Calcineurin-like_PHP"/>
</dbReference>
<dbReference type="Pfam" id="PF00149">
    <property type="entry name" value="Metallophos"/>
    <property type="match status" value="1"/>
</dbReference>
<evidence type="ECO:0000313" key="3">
    <source>
        <dbReference type="Proteomes" id="UP000315003"/>
    </source>
</evidence>
<dbReference type="RefSeq" id="WP_145268116.1">
    <property type="nucleotide sequence ID" value="NZ_CP036272.1"/>
</dbReference>
<dbReference type="Gene3D" id="3.60.21.10">
    <property type="match status" value="2"/>
</dbReference>
<dbReference type="GO" id="GO:0016787">
    <property type="term" value="F:hydrolase activity"/>
    <property type="evidence" value="ECO:0007669"/>
    <property type="project" value="InterPro"/>
</dbReference>
<feature type="domain" description="Calcineurin-like phosphoesterase" evidence="1">
    <location>
        <begin position="6"/>
        <end position="112"/>
    </location>
</feature>
<dbReference type="InterPro" id="IPR029052">
    <property type="entry name" value="Metallo-depent_PP-like"/>
</dbReference>
<dbReference type="EMBL" id="CP036272">
    <property type="protein sequence ID" value="QDT57549.1"/>
    <property type="molecule type" value="Genomic_DNA"/>
</dbReference>
<dbReference type="PANTHER" id="PTHR30337:SF7">
    <property type="entry name" value="PHOSPHOESTERASE"/>
    <property type="match status" value="1"/>
</dbReference>
<gene>
    <name evidence="2" type="primary">yhaO_1</name>
    <name evidence="2" type="ORF">SV7mr_00310</name>
</gene>
<protein>
    <submittedName>
        <fullName evidence="2">Putative metallophosphoesterase YhaO</fullName>
    </submittedName>
</protein>
<accession>A0A517SN50</accession>
<keyword evidence="3" id="KW-1185">Reference proteome</keyword>
<proteinExistence type="predicted"/>
<dbReference type="InterPro" id="IPR050535">
    <property type="entry name" value="DNA_Repair-Maintenance_Comp"/>
</dbReference>
<dbReference type="AlphaFoldDB" id="A0A517SN50"/>
<organism evidence="2 3">
    <name type="scientific">Stieleria bergensis</name>
    <dbReference type="NCBI Taxonomy" id="2528025"/>
    <lineage>
        <taxon>Bacteria</taxon>
        <taxon>Pseudomonadati</taxon>
        <taxon>Planctomycetota</taxon>
        <taxon>Planctomycetia</taxon>
        <taxon>Pirellulales</taxon>
        <taxon>Pirellulaceae</taxon>
        <taxon>Stieleria</taxon>
    </lineage>
</organism>
<dbReference type="SUPFAM" id="SSF56300">
    <property type="entry name" value="Metallo-dependent phosphatases"/>
    <property type="match status" value="1"/>
</dbReference>
<dbReference type="PANTHER" id="PTHR30337">
    <property type="entry name" value="COMPONENT OF ATP-DEPENDENT DSDNA EXONUCLEASE"/>
    <property type="match status" value="1"/>
</dbReference>
<dbReference type="OrthoDB" id="208387at2"/>
<dbReference type="Proteomes" id="UP000315003">
    <property type="component" value="Chromosome"/>
</dbReference>
<sequence>MPGESFRFIHASDFHLESPPGELDMLPAHLHQDIVAAPANAAKLVFDAALSQKVDFLLLSGDLLHPETAGPAGISLLLEQFQRLAEEQTPVFWAAGTVDDPVQWPAAIALPENVTLLPKDRVEAVPVQRAGRTICRIIGRSSDGRTNLHVPGFECGSSELYSIGLGYGQVDVNALAEGGCDLWCLGGRHQPEVLSFEEQPLGIYSGTPQGRSLTEPGAHGYCIVDVDADQQVRITEAPADRFRYQSLHITAAEQHVGSDLKQLIEGQLTRLQHDAGDRNLIVGIHVDLHPQTLADGLIDSESLLSWARDQFGRQRPAAWVAHVVLSAPEQYPSSWSEEETILADFLQVANTYLERGGEDISLLSMTEEQPNTSATVTALLGDVSVEKREQILQQATLLGAELLRGGKPNWVQQS</sequence>
<evidence type="ECO:0000313" key="2">
    <source>
        <dbReference type="EMBL" id="QDT57549.1"/>
    </source>
</evidence>
<evidence type="ECO:0000259" key="1">
    <source>
        <dbReference type="Pfam" id="PF00149"/>
    </source>
</evidence>
<reference evidence="2 3" key="1">
    <citation type="submission" date="2019-02" db="EMBL/GenBank/DDBJ databases">
        <title>Deep-cultivation of Planctomycetes and their phenomic and genomic characterization uncovers novel biology.</title>
        <authorList>
            <person name="Wiegand S."/>
            <person name="Jogler M."/>
            <person name="Boedeker C."/>
            <person name="Pinto D."/>
            <person name="Vollmers J."/>
            <person name="Rivas-Marin E."/>
            <person name="Kohn T."/>
            <person name="Peeters S.H."/>
            <person name="Heuer A."/>
            <person name="Rast P."/>
            <person name="Oberbeckmann S."/>
            <person name="Bunk B."/>
            <person name="Jeske O."/>
            <person name="Meyerdierks A."/>
            <person name="Storesund J.E."/>
            <person name="Kallscheuer N."/>
            <person name="Luecker S."/>
            <person name="Lage O.M."/>
            <person name="Pohl T."/>
            <person name="Merkel B.J."/>
            <person name="Hornburger P."/>
            <person name="Mueller R.-W."/>
            <person name="Bruemmer F."/>
            <person name="Labrenz M."/>
            <person name="Spormann A.M."/>
            <person name="Op den Camp H."/>
            <person name="Overmann J."/>
            <person name="Amann R."/>
            <person name="Jetten M.S.M."/>
            <person name="Mascher T."/>
            <person name="Medema M.H."/>
            <person name="Devos D.P."/>
            <person name="Kaster A.-K."/>
            <person name="Ovreas L."/>
            <person name="Rohde M."/>
            <person name="Galperin M.Y."/>
            <person name="Jogler C."/>
        </authorList>
    </citation>
    <scope>NUCLEOTIDE SEQUENCE [LARGE SCALE GENOMIC DNA]</scope>
    <source>
        <strain evidence="2 3">SV_7m_r</strain>
    </source>
</reference>